<feature type="domain" description="Endonuclease GajA/Old nuclease/RecF-like AAA" evidence="1">
    <location>
        <begin position="432"/>
        <end position="517"/>
    </location>
</feature>
<dbReference type="SUPFAM" id="SSF52540">
    <property type="entry name" value="P-loop containing nucleoside triphosphate hydrolases"/>
    <property type="match status" value="1"/>
</dbReference>
<keyword evidence="3" id="KW-1185">Reference proteome</keyword>
<dbReference type="InterPro" id="IPR027417">
    <property type="entry name" value="P-loop_NTPase"/>
</dbReference>
<dbReference type="OrthoDB" id="3322489at2"/>
<dbReference type="Proteomes" id="UP000199527">
    <property type="component" value="Unassembled WGS sequence"/>
</dbReference>
<gene>
    <name evidence="2" type="ORF">SAMN04488540_11024</name>
</gene>
<dbReference type="EMBL" id="FNEM01000010">
    <property type="protein sequence ID" value="SDJ58276.1"/>
    <property type="molecule type" value="Genomic_DNA"/>
</dbReference>
<organism evidence="2 3">
    <name type="scientific">Ferrimonas sediminum</name>
    <dbReference type="NCBI Taxonomy" id="718193"/>
    <lineage>
        <taxon>Bacteria</taxon>
        <taxon>Pseudomonadati</taxon>
        <taxon>Pseudomonadota</taxon>
        <taxon>Gammaproteobacteria</taxon>
        <taxon>Alteromonadales</taxon>
        <taxon>Ferrimonadaceae</taxon>
        <taxon>Ferrimonas</taxon>
    </lineage>
</organism>
<reference evidence="3" key="1">
    <citation type="submission" date="2016-10" db="EMBL/GenBank/DDBJ databases">
        <authorList>
            <person name="Varghese N."/>
            <person name="Submissions S."/>
        </authorList>
    </citation>
    <scope>NUCLEOTIDE SEQUENCE [LARGE SCALE GENOMIC DNA]</scope>
    <source>
        <strain evidence="3">DSM 23317</strain>
    </source>
</reference>
<dbReference type="Gene3D" id="3.40.50.300">
    <property type="entry name" value="P-loop containing nucleotide triphosphate hydrolases"/>
    <property type="match status" value="1"/>
</dbReference>
<dbReference type="AlphaFoldDB" id="A0A1G8UWM8"/>
<protein>
    <submittedName>
        <fullName evidence="2">AAA domain-containing protein, putative AbiEii toxin, Type IV TA system</fullName>
    </submittedName>
</protein>
<dbReference type="PANTHER" id="PTHR43581">
    <property type="entry name" value="ATP/GTP PHOSPHATASE"/>
    <property type="match status" value="1"/>
</dbReference>
<evidence type="ECO:0000313" key="2">
    <source>
        <dbReference type="EMBL" id="SDJ58276.1"/>
    </source>
</evidence>
<dbReference type="RefSeq" id="WP_090365546.1">
    <property type="nucleotide sequence ID" value="NZ_FNEM01000010.1"/>
</dbReference>
<dbReference type="PANTHER" id="PTHR43581:SF2">
    <property type="entry name" value="EXCINUCLEASE ATPASE SUBUNIT"/>
    <property type="match status" value="1"/>
</dbReference>
<dbReference type="InterPro" id="IPR051396">
    <property type="entry name" value="Bact_Antivir_Def_Nuclease"/>
</dbReference>
<evidence type="ECO:0000313" key="3">
    <source>
        <dbReference type="Proteomes" id="UP000199527"/>
    </source>
</evidence>
<name>A0A1G8UWM8_9GAMM</name>
<proteinExistence type="predicted"/>
<dbReference type="Pfam" id="PF13175">
    <property type="entry name" value="AAA_15"/>
    <property type="match status" value="2"/>
</dbReference>
<sequence>MRITKLSLTNFRSFKETQTIELAPVTLLFGPNSVGKSTVLMALFYLQQILEKGQCNPQRIEALGNKFVGGFKHLVNGRDLRKNIVIKVEYEPDQFSLKGYLEHLDNYGTEHPLYIDTDIISKKTRSLEFEIGWSFTDNTALVTRVSYWVAGKYLGESCFDGSLHSTRLSKINYAHPALASINQPDADGQYRNTPDLMESSYLTPLQEALCELSWHAGNPVDIEIEGQHFIHPLFGSSSHKRKTGGLFALGRPLTTTASEGAENLEDAIIITEILSECFIRPLDELRQLLNNSLSIGPLRKIPDSTYQPNPYPAMHNWYTGEAAWDRLHNASIVEVDSINDWISVKSRLNLGYQVVYKIEQSEARYIKASTKTQTVEDMIALHDAVGSEVELTVSRENLDDNPDTEQKVISPEILEALRETPCFHSGLYVGQSIEKNKRPTLWDTQNNIEVTASDIGVGVSQLLPLVVATITANKGFISCEQPELHVHPRVQVAIGDLLTQANDKANLIIETHSEHIVLRLLRRIRETYEGTLPAGFQPVTTHNISIVYIQPGDNGANITHQKVTDDGDFECDWPQGFFEERDEELF</sequence>
<dbReference type="InterPro" id="IPR041685">
    <property type="entry name" value="AAA_GajA/Old/RecF-like"/>
</dbReference>
<accession>A0A1G8UWM8</accession>
<feature type="domain" description="Endonuclease GajA/Old nuclease/RecF-like AAA" evidence="1">
    <location>
        <begin position="1"/>
        <end position="112"/>
    </location>
</feature>
<evidence type="ECO:0000259" key="1">
    <source>
        <dbReference type="Pfam" id="PF13175"/>
    </source>
</evidence>